<feature type="compositionally biased region" description="Polar residues" evidence="1">
    <location>
        <begin position="313"/>
        <end position="327"/>
    </location>
</feature>
<dbReference type="PANTHER" id="PTHR31286">
    <property type="entry name" value="GLYCINE-RICH CELL WALL STRUCTURAL PROTEIN 1.8-LIKE"/>
    <property type="match status" value="1"/>
</dbReference>
<evidence type="ECO:0000256" key="1">
    <source>
        <dbReference type="SAM" id="MobiDB-lite"/>
    </source>
</evidence>
<keyword evidence="4" id="KW-1185">Reference proteome</keyword>
<organism evidence="3 4">
    <name type="scientific">Castilleja foliolosa</name>
    <dbReference type="NCBI Taxonomy" id="1961234"/>
    <lineage>
        <taxon>Eukaryota</taxon>
        <taxon>Viridiplantae</taxon>
        <taxon>Streptophyta</taxon>
        <taxon>Embryophyta</taxon>
        <taxon>Tracheophyta</taxon>
        <taxon>Spermatophyta</taxon>
        <taxon>Magnoliopsida</taxon>
        <taxon>eudicotyledons</taxon>
        <taxon>Gunneridae</taxon>
        <taxon>Pentapetalae</taxon>
        <taxon>asterids</taxon>
        <taxon>lamiids</taxon>
        <taxon>Lamiales</taxon>
        <taxon>Orobanchaceae</taxon>
        <taxon>Pedicularideae</taxon>
        <taxon>Castillejinae</taxon>
        <taxon>Castilleja</taxon>
    </lineage>
</organism>
<dbReference type="InterPro" id="IPR040256">
    <property type="entry name" value="At4g02000-like"/>
</dbReference>
<evidence type="ECO:0000313" key="4">
    <source>
        <dbReference type="Proteomes" id="UP001632038"/>
    </source>
</evidence>
<comment type="caution">
    <text evidence="3">The sequence shown here is derived from an EMBL/GenBank/DDBJ whole genome shotgun (WGS) entry which is preliminary data.</text>
</comment>
<feature type="region of interest" description="Disordered" evidence="1">
    <location>
        <begin position="313"/>
        <end position="381"/>
    </location>
</feature>
<dbReference type="Pfam" id="PF14111">
    <property type="entry name" value="DUF4283"/>
    <property type="match status" value="1"/>
</dbReference>
<gene>
    <name evidence="3" type="ORF">CASFOL_032228</name>
</gene>
<reference evidence="4" key="1">
    <citation type="journal article" date="2024" name="IScience">
        <title>Strigolactones Initiate the Formation of Haustorium-like Structures in Castilleja.</title>
        <authorList>
            <person name="Buerger M."/>
            <person name="Peterson D."/>
            <person name="Chory J."/>
        </authorList>
    </citation>
    <scope>NUCLEOTIDE SEQUENCE [LARGE SCALE GENOMIC DNA]</scope>
</reference>
<dbReference type="PANTHER" id="PTHR31286:SF180">
    <property type="entry name" value="OS10G0362600 PROTEIN"/>
    <property type="match status" value="1"/>
</dbReference>
<dbReference type="Proteomes" id="UP001632038">
    <property type="component" value="Unassembled WGS sequence"/>
</dbReference>
<proteinExistence type="predicted"/>
<name>A0ABD3C1G7_9LAMI</name>
<accession>A0ABD3C1G7</accession>
<feature type="domain" description="DUF4283" evidence="2">
    <location>
        <begin position="77"/>
        <end position="159"/>
    </location>
</feature>
<evidence type="ECO:0000259" key="2">
    <source>
        <dbReference type="Pfam" id="PF14111"/>
    </source>
</evidence>
<dbReference type="AlphaFoldDB" id="A0ABD3C1G7"/>
<feature type="compositionally biased region" description="Polar residues" evidence="1">
    <location>
        <begin position="343"/>
        <end position="360"/>
    </location>
</feature>
<evidence type="ECO:0000313" key="3">
    <source>
        <dbReference type="EMBL" id="KAL3623412.1"/>
    </source>
</evidence>
<protein>
    <recommendedName>
        <fullName evidence="2">DUF4283 domain-containing protein</fullName>
    </recommendedName>
</protein>
<feature type="region of interest" description="Disordered" evidence="1">
    <location>
        <begin position="433"/>
        <end position="492"/>
    </location>
</feature>
<dbReference type="InterPro" id="IPR025558">
    <property type="entry name" value="DUF4283"/>
</dbReference>
<dbReference type="EMBL" id="JAVIJP010000054">
    <property type="protein sequence ID" value="KAL3623412.1"/>
    <property type="molecule type" value="Genomic_DNA"/>
</dbReference>
<feature type="compositionally biased region" description="Basic residues" evidence="1">
    <location>
        <begin position="483"/>
        <end position="492"/>
    </location>
</feature>
<sequence>MALSQVDKPPDIGKSEQRRSFAHVLTGGADGSRPRPSAGTGTSWFRLKPIAPNLRTPVFLENTKACIVSPLELEEAAKQLEFALVLKFTAGRPSLYYLRAHILKEWKLSAEPVISLIDARNVIITASLEDMVTVLSQDSKRILSSLFRVFRWHKDFDFSKDNSTVPVWVSLPKLPLVYMNPLFLERVGNILGKYLRADEKSVGMTNVMRARVCVEMDVAKPFTTQIWIGESKDIGFWQNIEYEGNNSFCSFCGLLGHGRGICRKLRLAKGKESLVPVPNKQKKNVEGEGTSVNHHENIQPQVQVGAVMQDNLNTMPEINPQPTDPNLTTPPQQPIIHTTPPTNQHSDNTLPNQKQPFNTSEKAKTHKDKTREGPSSRSNNRFAAFAEEVIDPIPAEKENISEEILTESQIKEVKEKIKELAELSFIQKEGIVQKPTITQQEDQPLEEEKGYFSEGYDGDPLGVPESLSAPSDEEWEIKEVRGKNRKRGAKTE</sequence>